<reference evidence="2 3" key="1">
    <citation type="submission" date="2020-08" db="EMBL/GenBank/DDBJ databases">
        <title>Genomic Encyclopedia of Type Strains, Phase IV (KMG-IV): sequencing the most valuable type-strain genomes for metagenomic binning, comparative biology and taxonomic classification.</title>
        <authorList>
            <person name="Goeker M."/>
        </authorList>
    </citation>
    <scope>NUCLEOTIDE SEQUENCE [LARGE SCALE GENOMIC DNA]</scope>
    <source>
        <strain evidence="2 3">DSM 22336</strain>
    </source>
</reference>
<evidence type="ECO:0000256" key="1">
    <source>
        <dbReference type="SAM" id="MobiDB-lite"/>
    </source>
</evidence>
<keyword evidence="3" id="KW-1185">Reference proteome</keyword>
<protein>
    <submittedName>
        <fullName evidence="2">Heat shock protein HspQ</fullName>
    </submittedName>
</protein>
<proteinExistence type="predicted"/>
<keyword evidence="2" id="KW-0346">Stress response</keyword>
<comment type="caution">
    <text evidence="2">The sequence shown here is derived from an EMBL/GenBank/DDBJ whole genome shotgun (WGS) entry which is preliminary data.</text>
</comment>
<dbReference type="AlphaFoldDB" id="A0A841M1A7"/>
<dbReference type="EMBL" id="JACIIU010000002">
    <property type="protein sequence ID" value="MBB6260161.1"/>
    <property type="molecule type" value="Genomic_DNA"/>
</dbReference>
<sequence length="34" mass="3990">MADDSGEPLRHPHIGNLFDRQNDGQYQIKQQLMH</sequence>
<dbReference type="Proteomes" id="UP000555393">
    <property type="component" value="Unassembled WGS sequence"/>
</dbReference>
<evidence type="ECO:0000313" key="3">
    <source>
        <dbReference type="Proteomes" id="UP000555393"/>
    </source>
</evidence>
<evidence type="ECO:0000313" key="2">
    <source>
        <dbReference type="EMBL" id="MBB6260161.1"/>
    </source>
</evidence>
<accession>A0A841M1A7</accession>
<feature type="region of interest" description="Disordered" evidence="1">
    <location>
        <begin position="1"/>
        <end position="23"/>
    </location>
</feature>
<organism evidence="2 3">
    <name type="scientific">Paenochrobactrum gallinarii</name>
    <dbReference type="NCBI Taxonomy" id="643673"/>
    <lineage>
        <taxon>Bacteria</taxon>
        <taxon>Pseudomonadati</taxon>
        <taxon>Pseudomonadota</taxon>
        <taxon>Alphaproteobacteria</taxon>
        <taxon>Hyphomicrobiales</taxon>
        <taxon>Brucellaceae</taxon>
        <taxon>Paenochrobactrum</taxon>
    </lineage>
</organism>
<name>A0A841M1A7_9HYPH</name>
<gene>
    <name evidence="2" type="ORF">FHS77_000685</name>
</gene>